<organism evidence="2 3">
    <name type="scientific">Parapedobacter luteus</name>
    <dbReference type="NCBI Taxonomy" id="623280"/>
    <lineage>
        <taxon>Bacteria</taxon>
        <taxon>Pseudomonadati</taxon>
        <taxon>Bacteroidota</taxon>
        <taxon>Sphingobacteriia</taxon>
        <taxon>Sphingobacteriales</taxon>
        <taxon>Sphingobacteriaceae</taxon>
        <taxon>Parapedobacter</taxon>
    </lineage>
</organism>
<evidence type="ECO:0000313" key="3">
    <source>
        <dbReference type="Proteomes" id="UP000190541"/>
    </source>
</evidence>
<dbReference type="EMBL" id="FUYS01000006">
    <property type="protein sequence ID" value="SKB69533.1"/>
    <property type="molecule type" value="Genomic_DNA"/>
</dbReference>
<sequence length="97" mass="11016">MSNLTGNTRICFITNNQTITGTPGYYVRRLAMPSSVIRHIDYSETSNILKITFQTGAVYTYYEVPEMVYIGLRKARSKGKYFNAHIAGQYAFDKISS</sequence>
<reference evidence="2 3" key="1">
    <citation type="submission" date="2017-02" db="EMBL/GenBank/DDBJ databases">
        <authorList>
            <person name="Peterson S.W."/>
        </authorList>
    </citation>
    <scope>NUCLEOTIDE SEQUENCE [LARGE SCALE GENOMIC DNA]</scope>
    <source>
        <strain evidence="2 3">DSM 22899</strain>
    </source>
</reference>
<feature type="domain" description="KTSC" evidence="1">
    <location>
        <begin position="34"/>
        <end position="90"/>
    </location>
</feature>
<evidence type="ECO:0000313" key="2">
    <source>
        <dbReference type="EMBL" id="SKB69533.1"/>
    </source>
</evidence>
<dbReference type="STRING" id="623280.SAMN05660226_02720"/>
<dbReference type="Pfam" id="PF13619">
    <property type="entry name" value="KTSC"/>
    <property type="match status" value="1"/>
</dbReference>
<keyword evidence="3" id="KW-1185">Reference proteome</keyword>
<name>A0A1T5DDE4_9SPHI</name>
<protein>
    <submittedName>
        <fullName evidence="2">KTSC domain-containing protein</fullName>
    </submittedName>
</protein>
<proteinExistence type="predicted"/>
<accession>A0A1T5DDE4</accession>
<dbReference type="InterPro" id="IPR025309">
    <property type="entry name" value="KTSC_dom"/>
</dbReference>
<gene>
    <name evidence="2" type="ORF">SAMN05660226_02720</name>
</gene>
<dbReference type="Proteomes" id="UP000190541">
    <property type="component" value="Unassembled WGS sequence"/>
</dbReference>
<evidence type="ECO:0000259" key="1">
    <source>
        <dbReference type="Pfam" id="PF13619"/>
    </source>
</evidence>
<dbReference type="AlphaFoldDB" id="A0A1T5DDE4"/>
<dbReference type="RefSeq" id="WP_079717396.1">
    <property type="nucleotide sequence ID" value="NZ_FUYS01000006.1"/>
</dbReference>